<comment type="caution">
    <text evidence="2">The sequence shown here is derived from an EMBL/GenBank/DDBJ whole genome shotgun (WGS) entry which is preliminary data.</text>
</comment>
<dbReference type="EMBL" id="BARS01025371">
    <property type="protein sequence ID" value="GAG03387.1"/>
    <property type="molecule type" value="Genomic_DNA"/>
</dbReference>
<accession>X0UW08</accession>
<gene>
    <name evidence="2" type="ORF">S01H1_40109</name>
</gene>
<sequence>KGPGTPSNLTSSFTESTDVLPGDLGTDPFDVTYDQFDDFDLGSDIEFVGGFIKSSQELDEPTYYDMYEYYKQMYLDLKYHLE</sequence>
<feature type="region of interest" description="Disordered" evidence="1">
    <location>
        <begin position="1"/>
        <end position="21"/>
    </location>
</feature>
<evidence type="ECO:0000313" key="2">
    <source>
        <dbReference type="EMBL" id="GAG03387.1"/>
    </source>
</evidence>
<protein>
    <submittedName>
        <fullName evidence="2">Uncharacterized protein</fullName>
    </submittedName>
</protein>
<dbReference type="AlphaFoldDB" id="X0UW08"/>
<feature type="compositionally biased region" description="Polar residues" evidence="1">
    <location>
        <begin position="1"/>
        <end position="17"/>
    </location>
</feature>
<name>X0UW08_9ZZZZ</name>
<evidence type="ECO:0000256" key="1">
    <source>
        <dbReference type="SAM" id="MobiDB-lite"/>
    </source>
</evidence>
<reference evidence="2" key="1">
    <citation type="journal article" date="2014" name="Front. Microbiol.">
        <title>High frequency of phylogenetically diverse reductive dehalogenase-homologous genes in deep subseafloor sedimentary metagenomes.</title>
        <authorList>
            <person name="Kawai M."/>
            <person name="Futagami T."/>
            <person name="Toyoda A."/>
            <person name="Takaki Y."/>
            <person name="Nishi S."/>
            <person name="Hori S."/>
            <person name="Arai W."/>
            <person name="Tsubouchi T."/>
            <person name="Morono Y."/>
            <person name="Uchiyama I."/>
            <person name="Ito T."/>
            <person name="Fujiyama A."/>
            <person name="Inagaki F."/>
            <person name="Takami H."/>
        </authorList>
    </citation>
    <scope>NUCLEOTIDE SEQUENCE</scope>
    <source>
        <strain evidence="2">Expedition CK06-06</strain>
    </source>
</reference>
<organism evidence="2">
    <name type="scientific">marine sediment metagenome</name>
    <dbReference type="NCBI Taxonomy" id="412755"/>
    <lineage>
        <taxon>unclassified sequences</taxon>
        <taxon>metagenomes</taxon>
        <taxon>ecological metagenomes</taxon>
    </lineage>
</organism>
<proteinExistence type="predicted"/>
<feature type="non-terminal residue" evidence="2">
    <location>
        <position position="1"/>
    </location>
</feature>